<reference evidence="2" key="1">
    <citation type="submission" date="2021-06" db="EMBL/GenBank/DDBJ databases">
        <authorList>
            <person name="Kallberg Y."/>
            <person name="Tangrot J."/>
            <person name="Rosling A."/>
        </authorList>
    </citation>
    <scope>NUCLEOTIDE SEQUENCE</scope>
    <source>
        <strain evidence="2">CL551</strain>
    </source>
</reference>
<comment type="caution">
    <text evidence="2">The sequence shown here is derived from an EMBL/GenBank/DDBJ whole genome shotgun (WGS) entry which is preliminary data.</text>
</comment>
<dbReference type="AlphaFoldDB" id="A0A9N9BN76"/>
<feature type="region of interest" description="Disordered" evidence="1">
    <location>
        <begin position="161"/>
        <end position="192"/>
    </location>
</feature>
<gene>
    <name evidence="2" type="ORF">AMORRO_LOCUS6398</name>
</gene>
<protein>
    <submittedName>
        <fullName evidence="2">8364_t:CDS:1</fullName>
    </submittedName>
</protein>
<evidence type="ECO:0000256" key="1">
    <source>
        <dbReference type="SAM" id="MobiDB-lite"/>
    </source>
</evidence>
<evidence type="ECO:0000313" key="3">
    <source>
        <dbReference type="Proteomes" id="UP000789342"/>
    </source>
</evidence>
<dbReference type="EMBL" id="CAJVPV010004255">
    <property type="protein sequence ID" value="CAG8569529.1"/>
    <property type="molecule type" value="Genomic_DNA"/>
</dbReference>
<proteinExistence type="predicted"/>
<dbReference type="Proteomes" id="UP000789342">
    <property type="component" value="Unassembled WGS sequence"/>
</dbReference>
<keyword evidence="3" id="KW-1185">Reference proteome</keyword>
<evidence type="ECO:0000313" key="2">
    <source>
        <dbReference type="EMBL" id="CAG8569529.1"/>
    </source>
</evidence>
<sequence length="540" mass="62103">MSKKCSYFLETPPRNYSFLGFYQYRRQQSDFTFSFRKEALKLKCDLNELMNDDSEEVKTAESSMCALLSDDCVSVVYHKILSCAHNYGGHLRTVHLMACVPVVRPLRYHDVRVFWNVIESYTVSSNLHLDKVMTARTVMHGTRNLIKTAIKEVNRTLKPDESLVSNNKLDDDDVTPSRKKQRTDAEFPPSTSVQTSTIFKPDNVSTEELGDDEEIKFDLTAISMELKREPMVKWEVGCINITDRFRCYQEDVLKKAEREGLKYENIYELLALSSIMVLCWPCPYPMFTNQEWEEITKTNPYTISEPPLPPEISSSLHDVVNRYLIGGDVFMECGNTELNRMVALMFNNLYYGITEVAPSKLSEEEHCEMFIYPIARSFRKSKKEYELKLNRANVGSKTRPDLSCTVNGVPILNSEFKPLGCTPLQRKKDKLKVQLKARKSINQQLKSKGGPGEAVMFLNMGDSMESFFMDLKYDGLYRSWSFLTTKLVVDKATIPLAGFAIGHFMALEERVEKIAKDFKYRSSQFTPPAQMSFVRKLPEN</sequence>
<accession>A0A9N9BN76</accession>
<name>A0A9N9BN76_9GLOM</name>
<organism evidence="2 3">
    <name type="scientific">Acaulospora morrowiae</name>
    <dbReference type="NCBI Taxonomy" id="94023"/>
    <lineage>
        <taxon>Eukaryota</taxon>
        <taxon>Fungi</taxon>
        <taxon>Fungi incertae sedis</taxon>
        <taxon>Mucoromycota</taxon>
        <taxon>Glomeromycotina</taxon>
        <taxon>Glomeromycetes</taxon>
        <taxon>Diversisporales</taxon>
        <taxon>Acaulosporaceae</taxon>
        <taxon>Acaulospora</taxon>
    </lineage>
</organism>
<dbReference type="OrthoDB" id="2440309at2759"/>